<dbReference type="VEuPathDB" id="VectorBase:PPAI008370"/>
<reference evidence="4" key="1">
    <citation type="submission" date="2022-08" db="UniProtKB">
        <authorList>
            <consortium name="EnsemblMetazoa"/>
        </authorList>
    </citation>
    <scope>IDENTIFICATION</scope>
    <source>
        <strain evidence="4">Israel</strain>
    </source>
</reference>
<accession>A0A1B0DJE6</accession>
<dbReference type="GO" id="GO:0005524">
    <property type="term" value="F:ATP binding"/>
    <property type="evidence" value="ECO:0007669"/>
    <property type="project" value="UniProtKB-KW"/>
</dbReference>
<dbReference type="PROSITE" id="PS00108">
    <property type="entry name" value="PROTEIN_KINASE_ST"/>
    <property type="match status" value="1"/>
</dbReference>
<dbReference type="FunFam" id="1.10.510.10:FF:000002">
    <property type="entry name" value="Non-specific serine/threonine protein kinase"/>
    <property type="match status" value="1"/>
</dbReference>
<dbReference type="Gene3D" id="1.10.510.10">
    <property type="entry name" value="Transferase(Phosphotransferase) domain 1"/>
    <property type="match status" value="1"/>
</dbReference>
<dbReference type="InterPro" id="IPR008271">
    <property type="entry name" value="Ser/Thr_kinase_AS"/>
</dbReference>
<dbReference type="SMART" id="SM00220">
    <property type="entry name" value="S_TKc"/>
    <property type="match status" value="1"/>
</dbReference>
<dbReference type="Pfam" id="PF00069">
    <property type="entry name" value="Pkinase"/>
    <property type="match status" value="1"/>
</dbReference>
<dbReference type="EMBL" id="AJVK01064981">
    <property type="status" value="NOT_ANNOTATED_CDS"/>
    <property type="molecule type" value="Genomic_DNA"/>
</dbReference>
<sequence>MESKSMIYLVTEHASRGEVFDHLVANGRMTEEEASRVFAQIVSAVDYCHRKGVVHRDLKAENVLLDNDMNIKLADFGFSNTFTDGVPLSTWCGSPPYAAPEVFQGLEYDGPKADIWSLGVVLYVLVCGALPFDGATLHDLRSVVVAGKFRIPFFMSQSCEDLIRHMLLVQPERRFTLKQIARHPWMAQWTGMIEEASTMGNNDPMNLDSVVMTHMLQLPGLTADMIAQVDRDAVE</sequence>
<keyword evidence="2" id="KW-0067">ATP-binding</keyword>
<evidence type="ECO:0000256" key="3">
    <source>
        <dbReference type="ARBA" id="ARBA00038181"/>
    </source>
</evidence>
<keyword evidence="1" id="KW-0547">Nucleotide-binding</keyword>
<dbReference type="PANTHER" id="PTHR24346:SF42">
    <property type="entry name" value="SERINE_THREONINE-PROTEIN KINASE SIK3"/>
    <property type="match status" value="1"/>
</dbReference>
<dbReference type="SUPFAM" id="SSF56112">
    <property type="entry name" value="Protein kinase-like (PK-like)"/>
    <property type="match status" value="1"/>
</dbReference>
<evidence type="ECO:0000256" key="2">
    <source>
        <dbReference type="ARBA" id="ARBA00022840"/>
    </source>
</evidence>
<dbReference type="Proteomes" id="UP000092462">
    <property type="component" value="Unassembled WGS sequence"/>
</dbReference>
<name>A0A1B0DJE6_PHLPP</name>
<dbReference type="PANTHER" id="PTHR24346">
    <property type="entry name" value="MAP/MICROTUBULE AFFINITY-REGULATING KINASE"/>
    <property type="match status" value="1"/>
</dbReference>
<dbReference type="PROSITE" id="PS50011">
    <property type="entry name" value="PROTEIN_KINASE_DOM"/>
    <property type="match status" value="1"/>
</dbReference>
<evidence type="ECO:0000313" key="5">
    <source>
        <dbReference type="Proteomes" id="UP000092462"/>
    </source>
</evidence>
<dbReference type="EnsemblMetazoa" id="PPAI008370-RA">
    <property type="protein sequence ID" value="PPAI008370-PA"/>
    <property type="gene ID" value="PPAI008370"/>
</dbReference>
<dbReference type="GO" id="GO:0035556">
    <property type="term" value="P:intracellular signal transduction"/>
    <property type="evidence" value="ECO:0007669"/>
    <property type="project" value="TreeGrafter"/>
</dbReference>
<dbReference type="GO" id="GO:0005737">
    <property type="term" value="C:cytoplasm"/>
    <property type="evidence" value="ECO:0007669"/>
    <property type="project" value="TreeGrafter"/>
</dbReference>
<evidence type="ECO:0000313" key="4">
    <source>
        <dbReference type="EnsemblMetazoa" id="PPAI008370-PA"/>
    </source>
</evidence>
<keyword evidence="5" id="KW-1185">Reference proteome</keyword>
<comment type="similarity">
    <text evidence="3">Belongs to the protein kinase superfamily. CAMK Ser/Thr protein kinase family. Smok subfamily.</text>
</comment>
<dbReference type="GO" id="GO:0050321">
    <property type="term" value="F:tau-protein kinase activity"/>
    <property type="evidence" value="ECO:0007669"/>
    <property type="project" value="TreeGrafter"/>
</dbReference>
<proteinExistence type="inferred from homology"/>
<dbReference type="GO" id="GO:0000226">
    <property type="term" value="P:microtubule cytoskeleton organization"/>
    <property type="evidence" value="ECO:0007669"/>
    <property type="project" value="TreeGrafter"/>
</dbReference>
<dbReference type="AlphaFoldDB" id="A0A1B0DJE6"/>
<dbReference type="VEuPathDB" id="VectorBase:PPAPM1_004277"/>
<protein>
    <submittedName>
        <fullName evidence="4">Uncharacterized protein</fullName>
    </submittedName>
</protein>
<organism evidence="4 5">
    <name type="scientific">Phlebotomus papatasi</name>
    <name type="common">Sandfly</name>
    <dbReference type="NCBI Taxonomy" id="29031"/>
    <lineage>
        <taxon>Eukaryota</taxon>
        <taxon>Metazoa</taxon>
        <taxon>Ecdysozoa</taxon>
        <taxon>Arthropoda</taxon>
        <taxon>Hexapoda</taxon>
        <taxon>Insecta</taxon>
        <taxon>Pterygota</taxon>
        <taxon>Neoptera</taxon>
        <taxon>Endopterygota</taxon>
        <taxon>Diptera</taxon>
        <taxon>Nematocera</taxon>
        <taxon>Psychodoidea</taxon>
        <taxon>Psychodidae</taxon>
        <taxon>Phlebotomus</taxon>
        <taxon>Phlebotomus</taxon>
    </lineage>
</organism>
<dbReference type="InterPro" id="IPR011009">
    <property type="entry name" value="Kinase-like_dom_sf"/>
</dbReference>
<dbReference type="InterPro" id="IPR000719">
    <property type="entry name" value="Prot_kinase_dom"/>
</dbReference>
<evidence type="ECO:0000256" key="1">
    <source>
        <dbReference type="ARBA" id="ARBA00022741"/>
    </source>
</evidence>